<keyword evidence="2" id="KW-0560">Oxidoreductase</keyword>
<dbReference type="PANTHER" id="PTHR11091:SF0">
    <property type="entry name" value="MALATE DEHYDROGENASE"/>
    <property type="match status" value="1"/>
</dbReference>
<protein>
    <submittedName>
        <fullName evidence="3">Ldh family oxidoreductase</fullName>
    </submittedName>
</protein>
<sequence>MHPSIEELRQLSCKTLESQKVPEASAWLQTDLLIEAELRGLPSHGFQRLPRLVKRLQEGFAHPRAKGRAEWVRPAVLKVDGEQGLGPIVMTETLNLLELRVRQEGVAIAAIRNANHIGMLAYYAEAAVALGRIGLFLTTSEALVHPFGGTEPMLGTNPIAIGIPTDDTPFILDLATSLVSMGKIHHHALTGTQIPKGWAVDAQGHGTTDPVAAKDGAIAPFGDAKGYGLGLAVELLVATLAGSAFAPDVRGTLDATHPANKGDVIVLIDPASMGGNGTALAAYLDSLRASRSADPADPFTVPGDRMRARREAAMKHGITLPDTLLNEIRGLVPT</sequence>
<dbReference type="InterPro" id="IPR036111">
    <property type="entry name" value="Mal/L-sulfo/L-lacto_DH-like_sf"/>
</dbReference>
<evidence type="ECO:0000313" key="3">
    <source>
        <dbReference type="EMBL" id="MCR8828210.1"/>
    </source>
</evidence>
<dbReference type="InterPro" id="IPR043144">
    <property type="entry name" value="Mal/L-sulf/L-lact_DH-like_ah"/>
</dbReference>
<dbReference type="PANTHER" id="PTHR11091">
    <property type="entry name" value="OXIDOREDUCTASE-RELATED"/>
    <property type="match status" value="1"/>
</dbReference>
<dbReference type="InterPro" id="IPR003767">
    <property type="entry name" value="Malate/L-lactate_DH-like"/>
</dbReference>
<keyword evidence="4" id="KW-1185">Reference proteome</keyword>
<dbReference type="EMBL" id="JANKJG010000018">
    <property type="protein sequence ID" value="MCR8828210.1"/>
    <property type="molecule type" value="Genomic_DNA"/>
</dbReference>
<evidence type="ECO:0000256" key="2">
    <source>
        <dbReference type="ARBA" id="ARBA00023002"/>
    </source>
</evidence>
<name>A0ABT1Z509_9RHOB</name>
<dbReference type="Gene3D" id="3.30.60.50">
    <property type="entry name" value="Hypothetical oxidoreductase yiak, domain 3"/>
    <property type="match status" value="1"/>
</dbReference>
<dbReference type="SUPFAM" id="SSF89733">
    <property type="entry name" value="L-sulfolactate dehydrogenase-like"/>
    <property type="match status" value="1"/>
</dbReference>
<comment type="similarity">
    <text evidence="1">Belongs to the LDH2/MDH2 oxidoreductase family.</text>
</comment>
<dbReference type="Gene3D" id="3.30.1370.60">
    <property type="entry name" value="Hypothetical oxidoreductase yiak, domain 2"/>
    <property type="match status" value="1"/>
</dbReference>
<dbReference type="InterPro" id="IPR043143">
    <property type="entry name" value="Mal/L-sulf/L-lact_DH-like_NADP"/>
</dbReference>
<dbReference type="Pfam" id="PF02615">
    <property type="entry name" value="Ldh_2"/>
    <property type="match status" value="1"/>
</dbReference>
<organism evidence="3 4">
    <name type="scientific">Pseudosulfitobacter koreensis</name>
    <dbReference type="NCBI Taxonomy" id="2968472"/>
    <lineage>
        <taxon>Bacteria</taxon>
        <taxon>Pseudomonadati</taxon>
        <taxon>Pseudomonadota</taxon>
        <taxon>Alphaproteobacteria</taxon>
        <taxon>Rhodobacterales</taxon>
        <taxon>Roseobacteraceae</taxon>
        <taxon>Pseudosulfitobacter</taxon>
    </lineage>
</organism>
<evidence type="ECO:0000313" key="4">
    <source>
        <dbReference type="Proteomes" id="UP001165396"/>
    </source>
</evidence>
<proteinExistence type="inferred from homology"/>
<comment type="caution">
    <text evidence="3">The sequence shown here is derived from an EMBL/GenBank/DDBJ whole genome shotgun (WGS) entry which is preliminary data.</text>
</comment>
<evidence type="ECO:0000256" key="1">
    <source>
        <dbReference type="ARBA" id="ARBA00006056"/>
    </source>
</evidence>
<gene>
    <name evidence="3" type="ORF">NTA49_16855</name>
</gene>
<dbReference type="Gene3D" id="1.10.1530.10">
    <property type="match status" value="1"/>
</dbReference>
<dbReference type="Proteomes" id="UP001165396">
    <property type="component" value="Unassembled WGS sequence"/>
</dbReference>
<dbReference type="RefSeq" id="WP_258295981.1">
    <property type="nucleotide sequence ID" value="NZ_JANKJG010000018.1"/>
</dbReference>
<reference evidence="3" key="1">
    <citation type="submission" date="2022-07" db="EMBL/GenBank/DDBJ databases">
        <title>Pseudosulfitobacter sp. strain AP-MA-4, whole genome sequence.</title>
        <authorList>
            <person name="Jiang Y."/>
        </authorList>
    </citation>
    <scope>NUCLEOTIDE SEQUENCE</scope>
    <source>
        <strain evidence="3">AP-MA-4</strain>
    </source>
</reference>
<accession>A0ABT1Z509</accession>